<dbReference type="Proteomes" id="UP001165341">
    <property type="component" value="Unassembled WGS sequence"/>
</dbReference>
<dbReference type="AlphaFoldDB" id="A0AA41QYS9"/>
<sequence>MTLTPRHPELQGTCRAAAESLVAADHSLALVRGWYIDVVWGPREHWWCTRTTGEIVDPTVEQFPTGHIPELREYVPYEGIHPCPGCSVAVREGEGYEGFCCAECYGSTVGIPIGRCRC</sequence>
<proteinExistence type="predicted"/>
<evidence type="ECO:0000313" key="2">
    <source>
        <dbReference type="Proteomes" id="UP001165341"/>
    </source>
</evidence>
<reference evidence="1" key="1">
    <citation type="submission" date="2022-03" db="EMBL/GenBank/DDBJ databases">
        <title>Cryobacterium sp. nov. strain ZS14-85, isolated from Antarctic soil.</title>
        <authorList>
            <person name="Li J."/>
            <person name="Niu G."/>
        </authorList>
    </citation>
    <scope>NUCLEOTIDE SEQUENCE</scope>
    <source>
        <strain evidence="1">ZS14-85</strain>
    </source>
</reference>
<gene>
    <name evidence="1" type="ORF">MQH31_17535</name>
</gene>
<organism evidence="1 2">
    <name type="scientific">Cryobacterium zhongshanensis</name>
    <dbReference type="NCBI Taxonomy" id="2928153"/>
    <lineage>
        <taxon>Bacteria</taxon>
        <taxon>Bacillati</taxon>
        <taxon>Actinomycetota</taxon>
        <taxon>Actinomycetes</taxon>
        <taxon>Micrococcales</taxon>
        <taxon>Microbacteriaceae</taxon>
        <taxon>Cryobacterium</taxon>
    </lineage>
</organism>
<dbReference type="RefSeq" id="WP_243013100.1">
    <property type="nucleotide sequence ID" value="NZ_JALGAR010000006.1"/>
</dbReference>
<protein>
    <submittedName>
        <fullName evidence="1">Uncharacterized protein</fullName>
    </submittedName>
</protein>
<dbReference type="EMBL" id="JALGAR010000006">
    <property type="protein sequence ID" value="MCI4659609.1"/>
    <property type="molecule type" value="Genomic_DNA"/>
</dbReference>
<evidence type="ECO:0000313" key="1">
    <source>
        <dbReference type="EMBL" id="MCI4659609.1"/>
    </source>
</evidence>
<name>A0AA41QYS9_9MICO</name>
<keyword evidence="2" id="KW-1185">Reference proteome</keyword>
<comment type="caution">
    <text evidence="1">The sequence shown here is derived from an EMBL/GenBank/DDBJ whole genome shotgun (WGS) entry which is preliminary data.</text>
</comment>
<accession>A0AA41QYS9</accession>